<evidence type="ECO:0000313" key="3">
    <source>
        <dbReference type="Proteomes" id="UP000011518"/>
    </source>
</evidence>
<reference evidence="3" key="2">
    <citation type="journal article" date="2013" name="Nat. Commun.">
        <title>Genome of the Chinese tree shrew.</title>
        <authorList>
            <person name="Fan Y."/>
            <person name="Huang Z.Y."/>
            <person name="Cao C.C."/>
            <person name="Chen C.S."/>
            <person name="Chen Y.X."/>
            <person name="Fan D.D."/>
            <person name="He J."/>
            <person name="Hou H.L."/>
            <person name="Hu L."/>
            <person name="Hu X.T."/>
            <person name="Jiang X.T."/>
            <person name="Lai R."/>
            <person name="Lang Y.S."/>
            <person name="Liang B."/>
            <person name="Liao S.G."/>
            <person name="Mu D."/>
            <person name="Ma Y.Y."/>
            <person name="Niu Y.Y."/>
            <person name="Sun X.Q."/>
            <person name="Xia J.Q."/>
            <person name="Xiao J."/>
            <person name="Xiong Z.Q."/>
            <person name="Xu L."/>
            <person name="Yang L."/>
            <person name="Zhang Y."/>
            <person name="Zhao W."/>
            <person name="Zhao X.D."/>
            <person name="Zheng Y.T."/>
            <person name="Zhou J.M."/>
            <person name="Zhu Y.B."/>
            <person name="Zhang G.J."/>
            <person name="Wang J."/>
            <person name="Yao Y.G."/>
        </authorList>
    </citation>
    <scope>NUCLEOTIDE SEQUENCE [LARGE SCALE GENOMIC DNA]</scope>
</reference>
<dbReference type="InterPro" id="IPR037690">
    <property type="entry name" value="FAM204A"/>
</dbReference>
<accession>L8YFI9</accession>
<dbReference type="Proteomes" id="UP000011518">
    <property type="component" value="Unassembled WGS sequence"/>
</dbReference>
<feature type="compositionally biased region" description="Basic residues" evidence="1">
    <location>
        <begin position="97"/>
        <end position="109"/>
    </location>
</feature>
<sequence>MWSGLLPPGLNESDVESTSEDEAMSENSVLNVQEDKEDGTFSKTEVSDLPPDGSKTEAEANANAYEVCPSGIPLNMWNKFQELHKKHTEQKTSISRFRGKKRKRSRKDKLKNGKESQSEKSSNETHWKELTQYFGVNDRFEPPVKKKKVEKSGLEKRIDQAVDEWNIEKAAELSNQLATRELGVKIAKAVACHNFVKAKKEAENSQAARKKKKLAWGLTSLHDNLEYVLQKLNRVVVLIVLVIIMSFIKVTMDADVLTAFCLQGTVLSTSCFVSLALPGTLARVSATVTPSPGQKNTWCIIRAPGRTITLAFYVKRLHEISPLEETRGSAMTF</sequence>
<organism evidence="2 3">
    <name type="scientific">Tupaia chinensis</name>
    <name type="common">Chinese tree shrew</name>
    <name type="synonym">Tupaia belangeri chinensis</name>
    <dbReference type="NCBI Taxonomy" id="246437"/>
    <lineage>
        <taxon>Eukaryota</taxon>
        <taxon>Metazoa</taxon>
        <taxon>Chordata</taxon>
        <taxon>Craniata</taxon>
        <taxon>Vertebrata</taxon>
        <taxon>Euteleostomi</taxon>
        <taxon>Mammalia</taxon>
        <taxon>Eutheria</taxon>
        <taxon>Euarchontoglires</taxon>
        <taxon>Scandentia</taxon>
        <taxon>Tupaiidae</taxon>
        <taxon>Tupaia</taxon>
    </lineage>
</organism>
<dbReference type="AlphaFoldDB" id="L8YFI9"/>
<protein>
    <submittedName>
        <fullName evidence="2">Protein FAM204A</fullName>
    </submittedName>
</protein>
<dbReference type="STRING" id="246437.L8YFI9"/>
<name>L8YFI9_TUPCH</name>
<feature type="compositionally biased region" description="Acidic residues" evidence="1">
    <location>
        <begin position="13"/>
        <end position="24"/>
    </location>
</feature>
<reference evidence="3" key="1">
    <citation type="submission" date="2012-07" db="EMBL/GenBank/DDBJ databases">
        <title>Genome of the Chinese tree shrew, a rising model animal genetically related to primates.</title>
        <authorList>
            <person name="Zhang G."/>
            <person name="Fan Y."/>
            <person name="Yao Y."/>
            <person name="Huang Z."/>
        </authorList>
    </citation>
    <scope>NUCLEOTIDE SEQUENCE [LARGE SCALE GENOMIC DNA]</scope>
</reference>
<feature type="compositionally biased region" description="Basic and acidic residues" evidence="1">
    <location>
        <begin position="110"/>
        <end position="126"/>
    </location>
</feature>
<dbReference type="EMBL" id="KB360432">
    <property type="protein sequence ID" value="ELV13790.1"/>
    <property type="molecule type" value="Genomic_DNA"/>
</dbReference>
<keyword evidence="3" id="KW-1185">Reference proteome</keyword>
<dbReference type="eggNOG" id="ENOG502RXHD">
    <property type="taxonomic scope" value="Eukaryota"/>
</dbReference>
<dbReference type="InParanoid" id="L8YFI9"/>
<proteinExistence type="predicted"/>
<dbReference type="PANTHER" id="PTHR14386">
    <property type="entry name" value="PROTEIN FAM204A"/>
    <property type="match status" value="1"/>
</dbReference>
<dbReference type="PANTHER" id="PTHR14386:SF2">
    <property type="entry name" value="PROTEIN FAM204A"/>
    <property type="match status" value="1"/>
</dbReference>
<evidence type="ECO:0000313" key="2">
    <source>
        <dbReference type="EMBL" id="ELV13790.1"/>
    </source>
</evidence>
<evidence type="ECO:0000256" key="1">
    <source>
        <dbReference type="SAM" id="MobiDB-lite"/>
    </source>
</evidence>
<feature type="region of interest" description="Disordered" evidence="1">
    <location>
        <begin position="1"/>
        <end position="61"/>
    </location>
</feature>
<feature type="region of interest" description="Disordered" evidence="1">
    <location>
        <begin position="85"/>
        <end position="126"/>
    </location>
</feature>
<gene>
    <name evidence="2" type="ORF">TREES_T100009446</name>
</gene>
<dbReference type="FunCoup" id="L8YFI9">
    <property type="interactions" value="1477"/>
</dbReference>